<evidence type="ECO:0000256" key="2">
    <source>
        <dbReference type="ARBA" id="ARBA00023125"/>
    </source>
</evidence>
<evidence type="ECO:0000313" key="5">
    <source>
        <dbReference type="EMBL" id="AWY99042.1"/>
    </source>
</evidence>
<dbReference type="GO" id="GO:0043565">
    <property type="term" value="F:sequence-specific DNA binding"/>
    <property type="evidence" value="ECO:0007669"/>
    <property type="project" value="InterPro"/>
</dbReference>
<dbReference type="InterPro" id="IPR011051">
    <property type="entry name" value="RmlC_Cupin_sf"/>
</dbReference>
<evidence type="ECO:0000313" key="6">
    <source>
        <dbReference type="Proteomes" id="UP000250003"/>
    </source>
</evidence>
<dbReference type="GO" id="GO:0003700">
    <property type="term" value="F:DNA-binding transcription factor activity"/>
    <property type="evidence" value="ECO:0007669"/>
    <property type="project" value="InterPro"/>
</dbReference>
<keyword evidence="1" id="KW-0805">Transcription regulation</keyword>
<evidence type="ECO:0000259" key="4">
    <source>
        <dbReference type="PROSITE" id="PS01124"/>
    </source>
</evidence>
<dbReference type="AlphaFoldDB" id="A0A2Z4UDE0"/>
<dbReference type="OrthoDB" id="2329780at2"/>
<dbReference type="EMBL" id="CP030280">
    <property type="protein sequence ID" value="AWY99042.1"/>
    <property type="molecule type" value="Genomic_DNA"/>
</dbReference>
<dbReference type="InterPro" id="IPR009057">
    <property type="entry name" value="Homeodomain-like_sf"/>
</dbReference>
<dbReference type="Pfam" id="PF12833">
    <property type="entry name" value="HTH_18"/>
    <property type="match status" value="1"/>
</dbReference>
<dbReference type="InterPro" id="IPR014710">
    <property type="entry name" value="RmlC-like_jellyroll"/>
</dbReference>
<dbReference type="PANTHER" id="PTHR43280">
    <property type="entry name" value="ARAC-FAMILY TRANSCRIPTIONAL REGULATOR"/>
    <property type="match status" value="1"/>
</dbReference>
<evidence type="ECO:0000256" key="1">
    <source>
        <dbReference type="ARBA" id="ARBA00023015"/>
    </source>
</evidence>
<dbReference type="SUPFAM" id="SSF46689">
    <property type="entry name" value="Homeodomain-like"/>
    <property type="match status" value="1"/>
</dbReference>
<dbReference type="Proteomes" id="UP000250003">
    <property type="component" value="Chromosome"/>
</dbReference>
<dbReference type="SUPFAM" id="SSF51182">
    <property type="entry name" value="RmlC-like cupins"/>
    <property type="match status" value="1"/>
</dbReference>
<dbReference type="KEGG" id="blau:DQQ01_13910"/>
<dbReference type="PRINTS" id="PR00032">
    <property type="entry name" value="HTHARAC"/>
</dbReference>
<name>A0A2Z4UDE0_9FIRM</name>
<dbReference type="InterPro" id="IPR020449">
    <property type="entry name" value="Tscrpt_reg_AraC-type_HTH"/>
</dbReference>
<accession>A0A2Z4UDE0</accession>
<reference evidence="6" key="1">
    <citation type="submission" date="2018-06" db="EMBL/GenBank/DDBJ databases">
        <title>Description of Blautia argi sp. nov., a new anaerobic isolated from dog feces.</title>
        <authorList>
            <person name="Chang Y.-H."/>
            <person name="Paek J."/>
            <person name="Shin Y."/>
        </authorList>
    </citation>
    <scope>NUCLEOTIDE SEQUENCE [LARGE SCALE GENOMIC DNA]</scope>
    <source>
        <strain evidence="6">KCTC 15426</strain>
    </source>
</reference>
<proteinExistence type="predicted"/>
<dbReference type="Gene3D" id="1.10.10.60">
    <property type="entry name" value="Homeodomain-like"/>
    <property type="match status" value="1"/>
</dbReference>
<dbReference type="SMART" id="SM00342">
    <property type="entry name" value="HTH_ARAC"/>
    <property type="match status" value="1"/>
</dbReference>
<evidence type="ECO:0000256" key="3">
    <source>
        <dbReference type="ARBA" id="ARBA00023163"/>
    </source>
</evidence>
<sequence length="384" mass="45103">MICFNHIVIIIRQQYHLLVEYDILCNISGNRGAYMPKISFNKDYKNALTIYGRESHFNQYYHLETPFSFVLETYYKDEVNEYISLTNFTPTDIKHTIVPNISTIFTSQNRVLHQHDFYEFMYVLDGTVTNSIENTIRIYPKGSGCIVNRNLRHAERFDGNFRVFFLNLSKEYITKMIKETHNLYFAEEQEILDSPILKFLQESENNDVLSNKQFLDIFPVQGNDFAHRCMYKNGESISKTMLSPTFGSSHLIDGYICNILGLICDTTAFHTTHVKLDYNNDFLIFSRATHMIEDSNGLISRSELETKLHYSGDYINRIIKKYSNLNLSSYCMNYRLTKAIDLLKETDLSISEIAFQLGFKNRTHFYKQFKNHYGMMPSSFRNQK</sequence>
<dbReference type="PANTHER" id="PTHR43280:SF34">
    <property type="entry name" value="ARAC-FAMILY TRANSCRIPTIONAL REGULATOR"/>
    <property type="match status" value="1"/>
</dbReference>
<dbReference type="PROSITE" id="PS01124">
    <property type="entry name" value="HTH_ARAC_FAMILY_2"/>
    <property type="match status" value="1"/>
</dbReference>
<dbReference type="Pfam" id="PF02311">
    <property type="entry name" value="AraC_binding"/>
    <property type="match status" value="1"/>
</dbReference>
<organism evidence="5 6">
    <name type="scientific">Blautia argi</name>
    <dbReference type="NCBI Taxonomy" id="1912897"/>
    <lineage>
        <taxon>Bacteria</taxon>
        <taxon>Bacillati</taxon>
        <taxon>Bacillota</taxon>
        <taxon>Clostridia</taxon>
        <taxon>Lachnospirales</taxon>
        <taxon>Lachnospiraceae</taxon>
        <taxon>Blautia</taxon>
    </lineage>
</organism>
<feature type="domain" description="HTH araC/xylS-type" evidence="4">
    <location>
        <begin position="286"/>
        <end position="383"/>
    </location>
</feature>
<protein>
    <submittedName>
        <fullName evidence="5">AraC family transcriptional regulator</fullName>
    </submittedName>
</protein>
<keyword evidence="3" id="KW-0804">Transcription</keyword>
<dbReference type="InterPro" id="IPR018060">
    <property type="entry name" value="HTH_AraC"/>
</dbReference>
<gene>
    <name evidence="5" type="ORF">DQQ01_13910</name>
</gene>
<keyword evidence="6" id="KW-1185">Reference proteome</keyword>
<keyword evidence="2" id="KW-0238">DNA-binding</keyword>
<dbReference type="Gene3D" id="2.60.120.10">
    <property type="entry name" value="Jelly Rolls"/>
    <property type="match status" value="1"/>
</dbReference>
<dbReference type="InterPro" id="IPR003313">
    <property type="entry name" value="AraC-bd"/>
</dbReference>